<reference evidence="1 2" key="1">
    <citation type="submission" date="2020-08" db="EMBL/GenBank/DDBJ databases">
        <title>A Genomic Blueprint of the Chicken Gut Microbiome.</title>
        <authorList>
            <person name="Gilroy R."/>
            <person name="Ravi A."/>
            <person name="Getino M."/>
            <person name="Pursley I."/>
            <person name="Horton D.L."/>
            <person name="Alikhan N.-F."/>
            <person name="Baker D."/>
            <person name="Gharbi K."/>
            <person name="Hall N."/>
            <person name="Watson M."/>
            <person name="Adriaenssens E.M."/>
            <person name="Foster-Nyarko E."/>
            <person name="Jarju S."/>
            <person name="Secka A."/>
            <person name="Antonio M."/>
            <person name="Oren A."/>
            <person name="Chaudhuri R."/>
            <person name="La Ragione R.M."/>
            <person name="Hildebrand F."/>
            <person name="Pallen M.J."/>
        </authorList>
    </citation>
    <scope>NUCLEOTIDE SEQUENCE [LARGE SCALE GENOMIC DNA]</scope>
    <source>
        <strain evidence="1 2">Sa3CUN1</strain>
    </source>
</reference>
<evidence type="ECO:0000313" key="2">
    <source>
        <dbReference type="Proteomes" id="UP000640335"/>
    </source>
</evidence>
<gene>
    <name evidence="1" type="ORF">H9660_14360</name>
</gene>
<dbReference type="Proteomes" id="UP000640335">
    <property type="component" value="Unassembled WGS sequence"/>
</dbReference>
<evidence type="ECO:0000313" key="1">
    <source>
        <dbReference type="EMBL" id="MBD7916327.1"/>
    </source>
</evidence>
<dbReference type="EMBL" id="JACSQZ010000073">
    <property type="protein sequence ID" value="MBD7916327.1"/>
    <property type="molecule type" value="Genomic_DNA"/>
</dbReference>
<proteinExistence type="predicted"/>
<protein>
    <submittedName>
        <fullName evidence="1">Uncharacterized protein</fullName>
    </submittedName>
</protein>
<keyword evidence="2" id="KW-1185">Reference proteome</keyword>
<name>A0ABR8Q7B9_9CLOT</name>
<organism evidence="1 2">
    <name type="scientific">Clostridium gallinarum</name>
    <dbReference type="NCBI Taxonomy" id="2762246"/>
    <lineage>
        <taxon>Bacteria</taxon>
        <taxon>Bacillati</taxon>
        <taxon>Bacillota</taxon>
        <taxon>Clostridia</taxon>
        <taxon>Eubacteriales</taxon>
        <taxon>Clostridiaceae</taxon>
        <taxon>Clostridium</taxon>
    </lineage>
</organism>
<comment type="caution">
    <text evidence="1">The sequence shown here is derived from an EMBL/GenBank/DDBJ whole genome shotgun (WGS) entry which is preliminary data.</text>
</comment>
<sequence length="150" mass="18111">MKKNNKMVAFRLKDNKSQNKKAIEIINTYYEKSLLNDGQTWYSTNNSIRNPKNIEKVIFFNNSDNEEFYYIADVVSGEKFKNKGIVNVNMNLIPELYRNEPKKIWLLIENIKKIEKEELKKYYTLKNELLFDKFSKELNSQRFNKIYFIK</sequence>
<accession>A0ABR8Q7B9</accession>
<dbReference type="RefSeq" id="WP_191751070.1">
    <property type="nucleotide sequence ID" value="NZ_JACSQZ010000073.1"/>
</dbReference>